<feature type="domain" description="Sodium/calcium exchanger membrane region" evidence="10">
    <location>
        <begin position="321"/>
        <end position="474"/>
    </location>
</feature>
<dbReference type="Pfam" id="PF01699">
    <property type="entry name" value="Na_Ca_ex"/>
    <property type="match status" value="2"/>
</dbReference>
<dbReference type="GO" id="GO:0000329">
    <property type="term" value="C:fungal-type vacuole membrane"/>
    <property type="evidence" value="ECO:0007669"/>
    <property type="project" value="TreeGrafter"/>
</dbReference>
<dbReference type="GO" id="GO:0006874">
    <property type="term" value="P:intracellular calcium ion homeostasis"/>
    <property type="evidence" value="ECO:0007669"/>
    <property type="project" value="TreeGrafter"/>
</dbReference>
<evidence type="ECO:0000256" key="6">
    <source>
        <dbReference type="ARBA" id="ARBA00023065"/>
    </source>
</evidence>
<dbReference type="GO" id="GO:0012505">
    <property type="term" value="C:endomembrane system"/>
    <property type="evidence" value="ECO:0007669"/>
    <property type="project" value="UniProtKB-SubCell"/>
</dbReference>
<dbReference type="PANTHER" id="PTHR31503">
    <property type="entry name" value="VACUOLAR CALCIUM ION TRANSPORTER"/>
    <property type="match status" value="1"/>
</dbReference>
<feature type="transmembrane region" description="Helical" evidence="9">
    <location>
        <begin position="149"/>
        <end position="167"/>
    </location>
</feature>
<keyword evidence="6" id="KW-0406">Ion transport</keyword>
<dbReference type="PANTHER" id="PTHR31503:SF20">
    <property type="entry name" value="CA(2+)_H(+) EXCHANGER, PUTATIVE (EUROFUNG)-RELATED"/>
    <property type="match status" value="1"/>
</dbReference>
<feature type="transmembrane region" description="Helical" evidence="9">
    <location>
        <begin position="262"/>
        <end position="281"/>
    </location>
</feature>
<evidence type="ECO:0000256" key="9">
    <source>
        <dbReference type="SAM" id="Phobius"/>
    </source>
</evidence>
<feature type="transmembrane region" description="Helical" evidence="9">
    <location>
        <begin position="218"/>
        <end position="236"/>
    </location>
</feature>
<feature type="transmembrane region" description="Helical" evidence="9">
    <location>
        <begin position="403"/>
        <end position="422"/>
    </location>
</feature>
<evidence type="ECO:0000313" key="12">
    <source>
        <dbReference type="Proteomes" id="UP000518752"/>
    </source>
</evidence>
<dbReference type="InterPro" id="IPR004837">
    <property type="entry name" value="NaCa_Exmemb"/>
</dbReference>
<feature type="transmembrane region" description="Helical" evidence="9">
    <location>
        <begin position="359"/>
        <end position="382"/>
    </location>
</feature>
<feature type="region of interest" description="Disordered" evidence="8">
    <location>
        <begin position="1"/>
        <end position="48"/>
    </location>
</feature>
<organism evidence="11 12">
    <name type="scientific">Collybiopsis confluens</name>
    <dbReference type="NCBI Taxonomy" id="2823264"/>
    <lineage>
        <taxon>Eukaryota</taxon>
        <taxon>Fungi</taxon>
        <taxon>Dikarya</taxon>
        <taxon>Basidiomycota</taxon>
        <taxon>Agaricomycotina</taxon>
        <taxon>Agaricomycetes</taxon>
        <taxon>Agaricomycetidae</taxon>
        <taxon>Agaricales</taxon>
        <taxon>Marasmiineae</taxon>
        <taxon>Omphalotaceae</taxon>
        <taxon>Collybiopsis</taxon>
    </lineage>
</organism>
<feature type="domain" description="Sodium/calcium exchanger membrane region" evidence="10">
    <location>
        <begin position="116"/>
        <end position="277"/>
    </location>
</feature>
<proteinExistence type="inferred from homology"/>
<comment type="subcellular location">
    <subcellularLocation>
        <location evidence="1">Endomembrane system</location>
        <topology evidence="1">Multi-pass membrane protein</topology>
    </subcellularLocation>
</comment>
<feature type="transmembrane region" description="Helical" evidence="9">
    <location>
        <begin position="428"/>
        <end position="449"/>
    </location>
</feature>
<keyword evidence="12" id="KW-1185">Reference proteome</keyword>
<evidence type="ECO:0000256" key="5">
    <source>
        <dbReference type="ARBA" id="ARBA00022989"/>
    </source>
</evidence>
<evidence type="ECO:0000313" key="11">
    <source>
        <dbReference type="EMBL" id="KAF5393659.1"/>
    </source>
</evidence>
<dbReference type="InterPro" id="IPR044880">
    <property type="entry name" value="NCX_ion-bd_dom_sf"/>
</dbReference>
<feature type="compositionally biased region" description="Polar residues" evidence="8">
    <location>
        <begin position="34"/>
        <end position="48"/>
    </location>
</feature>
<keyword evidence="4 9" id="KW-0812">Transmembrane</keyword>
<feature type="transmembrane region" description="Helical" evidence="9">
    <location>
        <begin position="318"/>
        <end position="339"/>
    </location>
</feature>
<keyword evidence="3" id="KW-0813">Transport</keyword>
<dbReference type="Gene3D" id="1.20.1420.30">
    <property type="entry name" value="NCX, central ion-binding region"/>
    <property type="match status" value="1"/>
</dbReference>
<evidence type="ECO:0000256" key="1">
    <source>
        <dbReference type="ARBA" id="ARBA00004127"/>
    </source>
</evidence>
<gene>
    <name evidence="11" type="ORF">D9757_000294</name>
</gene>
<name>A0A8H5I1T1_9AGAR</name>
<reference evidence="11 12" key="1">
    <citation type="journal article" date="2020" name="ISME J.">
        <title>Uncovering the hidden diversity of litter-decomposition mechanisms in mushroom-forming fungi.</title>
        <authorList>
            <person name="Floudas D."/>
            <person name="Bentzer J."/>
            <person name="Ahren D."/>
            <person name="Johansson T."/>
            <person name="Persson P."/>
            <person name="Tunlid A."/>
        </authorList>
    </citation>
    <scope>NUCLEOTIDE SEQUENCE [LARGE SCALE GENOMIC DNA]</scope>
    <source>
        <strain evidence="11 12">CBS 406.79</strain>
    </source>
</reference>
<sequence length="499" mass="55093">MNEKTFQDAAATRHRNVRGSADAEQGVQFPDVSGTGSPTLSEGRPRSTTSRKLGGFELFLERFLRKGKAKVGVVKSLKAILLSSWVNIFFLALPIAWGAHFSNIHRGEDVFSFPTTFSLCLLAIIPLEKLFDYGGEQMAFYLGRDIGDLLVVTLNNAVEATLAIILLKKCDLRLLQSTIIGVVILHLLLIPGTAFLVGGARVMHQDLHPHLTQLNHSLLVMGVLTLLLPAAFFAAIDRGTSALPDSPSYIVNDATRETFLTVSRGLAIMLLIIYIASRVYLHDPPGENDKLSEHPEAPLALLDEEEYLIHGEPEVSQWVCIGMLAVTIALMAATAEFLVDSIEFVREKGGIGEEWFGLILLPIVSFAADGFLAVGFFVRYVLEYVLGRQTPPATLAKARAIDLSIQFILFWMPFIVLLGWWTSKPFTVLFDLFEVAVLIGAMFLVNYVTADSKTNWLEGFSMVTFYFMIALVTWFYDGQAEVKEMLNAGTCFSAEPSAE</sequence>
<dbReference type="GO" id="GO:0015369">
    <property type="term" value="F:calcium:proton antiporter activity"/>
    <property type="evidence" value="ECO:0007669"/>
    <property type="project" value="TreeGrafter"/>
</dbReference>
<feature type="transmembrane region" description="Helical" evidence="9">
    <location>
        <begin position="456"/>
        <end position="476"/>
    </location>
</feature>
<protein>
    <recommendedName>
        <fullName evidence="10">Sodium/calcium exchanger membrane region domain-containing protein</fullName>
    </recommendedName>
</protein>
<comment type="similarity">
    <text evidence="2">Belongs to the Ca(2+):cation antiporter (CaCA) (TC 2.A.19) family.</text>
</comment>
<keyword evidence="7 9" id="KW-0472">Membrane</keyword>
<dbReference type="EMBL" id="JAACJN010000001">
    <property type="protein sequence ID" value="KAF5393659.1"/>
    <property type="molecule type" value="Genomic_DNA"/>
</dbReference>
<evidence type="ECO:0000256" key="2">
    <source>
        <dbReference type="ARBA" id="ARBA00008170"/>
    </source>
</evidence>
<evidence type="ECO:0000256" key="3">
    <source>
        <dbReference type="ARBA" id="ARBA00022448"/>
    </source>
</evidence>
<accession>A0A8H5I1T1</accession>
<feature type="transmembrane region" description="Helical" evidence="9">
    <location>
        <begin position="79"/>
        <end position="99"/>
    </location>
</feature>
<dbReference type="InterPro" id="IPR004713">
    <property type="entry name" value="CaH_exchang"/>
</dbReference>
<feature type="transmembrane region" description="Helical" evidence="9">
    <location>
        <begin position="179"/>
        <end position="197"/>
    </location>
</feature>
<comment type="caution">
    <text evidence="11">The sequence shown here is derived from an EMBL/GenBank/DDBJ whole genome shotgun (WGS) entry which is preliminary data.</text>
</comment>
<keyword evidence="5 9" id="KW-1133">Transmembrane helix</keyword>
<evidence type="ECO:0000256" key="8">
    <source>
        <dbReference type="SAM" id="MobiDB-lite"/>
    </source>
</evidence>
<evidence type="ECO:0000259" key="10">
    <source>
        <dbReference type="Pfam" id="PF01699"/>
    </source>
</evidence>
<dbReference type="AlphaFoldDB" id="A0A8H5I1T1"/>
<dbReference type="Proteomes" id="UP000518752">
    <property type="component" value="Unassembled WGS sequence"/>
</dbReference>
<evidence type="ECO:0000256" key="7">
    <source>
        <dbReference type="ARBA" id="ARBA00023136"/>
    </source>
</evidence>
<evidence type="ECO:0000256" key="4">
    <source>
        <dbReference type="ARBA" id="ARBA00022692"/>
    </source>
</evidence>
<dbReference type="OrthoDB" id="1699231at2759"/>